<dbReference type="EMBL" id="CAMPGE010002829">
    <property type="protein sequence ID" value="CAI2361641.1"/>
    <property type="molecule type" value="Genomic_DNA"/>
</dbReference>
<dbReference type="AlphaFoldDB" id="A0AAD1U440"/>
<protein>
    <submittedName>
        <fullName evidence="1">Uncharacterized protein</fullName>
    </submittedName>
</protein>
<gene>
    <name evidence="1" type="ORF">ECRASSUSDP1_LOCUS2953</name>
</gene>
<proteinExistence type="predicted"/>
<name>A0AAD1U440_EUPCR</name>
<organism evidence="1 2">
    <name type="scientific">Euplotes crassus</name>
    <dbReference type="NCBI Taxonomy" id="5936"/>
    <lineage>
        <taxon>Eukaryota</taxon>
        <taxon>Sar</taxon>
        <taxon>Alveolata</taxon>
        <taxon>Ciliophora</taxon>
        <taxon>Intramacronucleata</taxon>
        <taxon>Spirotrichea</taxon>
        <taxon>Hypotrichia</taxon>
        <taxon>Euplotida</taxon>
        <taxon>Euplotidae</taxon>
        <taxon>Moneuplotes</taxon>
    </lineage>
</organism>
<evidence type="ECO:0000313" key="2">
    <source>
        <dbReference type="Proteomes" id="UP001295684"/>
    </source>
</evidence>
<keyword evidence="2" id="KW-1185">Reference proteome</keyword>
<sequence>MKTNSPKNQFWDDSSCIVSEEYNESPSKNSVYHWKGNANALEDITKKSKSGKTILNYPMLTENYPFQKSGGKLERRSLISSKQASILPQNSKTCESYNKVSKKFKKSSPRDVLHFPKNSEKTRSLNWKEKCEMSKMISSSRILFQLHKKS</sequence>
<reference evidence="1" key="1">
    <citation type="submission" date="2023-07" db="EMBL/GenBank/DDBJ databases">
        <authorList>
            <consortium name="AG Swart"/>
            <person name="Singh M."/>
            <person name="Singh A."/>
            <person name="Seah K."/>
            <person name="Emmerich C."/>
        </authorList>
    </citation>
    <scope>NUCLEOTIDE SEQUENCE</scope>
    <source>
        <strain evidence="1">DP1</strain>
    </source>
</reference>
<dbReference type="Proteomes" id="UP001295684">
    <property type="component" value="Unassembled WGS sequence"/>
</dbReference>
<comment type="caution">
    <text evidence="1">The sequence shown here is derived from an EMBL/GenBank/DDBJ whole genome shotgun (WGS) entry which is preliminary data.</text>
</comment>
<accession>A0AAD1U440</accession>
<evidence type="ECO:0000313" key="1">
    <source>
        <dbReference type="EMBL" id="CAI2361641.1"/>
    </source>
</evidence>